<evidence type="ECO:0000256" key="6">
    <source>
        <dbReference type="ARBA" id="ARBA00022630"/>
    </source>
</evidence>
<dbReference type="GO" id="GO:0009636">
    <property type="term" value="P:response to toxic substance"/>
    <property type="evidence" value="ECO:0007669"/>
    <property type="project" value="UniProtKB-KW"/>
</dbReference>
<dbReference type="EMBL" id="JAGIYQ010000012">
    <property type="protein sequence ID" value="MBP0726598.1"/>
    <property type="molecule type" value="Genomic_DNA"/>
</dbReference>
<evidence type="ECO:0000256" key="9">
    <source>
        <dbReference type="ARBA" id="ARBA00023002"/>
    </source>
</evidence>
<name>A0A940NX44_9BACI</name>
<dbReference type="CDD" id="cd04730">
    <property type="entry name" value="NPD_like"/>
    <property type="match status" value="1"/>
</dbReference>
<dbReference type="PANTHER" id="PTHR42747:SF3">
    <property type="entry name" value="NITRONATE MONOOXYGENASE-RELATED"/>
    <property type="match status" value="1"/>
</dbReference>
<comment type="similarity">
    <text evidence="3">Belongs to the nitronate monooxygenase family. NMO class I subfamily.</text>
</comment>
<evidence type="ECO:0000313" key="13">
    <source>
        <dbReference type="EMBL" id="MBP0726598.1"/>
    </source>
</evidence>
<keyword evidence="10 13" id="KW-0503">Monooxygenase</keyword>
<organism evidence="13 14">
    <name type="scientific">Gottfriedia endophytica</name>
    <dbReference type="NCBI Taxonomy" id="2820819"/>
    <lineage>
        <taxon>Bacteria</taxon>
        <taxon>Bacillati</taxon>
        <taxon>Bacillota</taxon>
        <taxon>Bacilli</taxon>
        <taxon>Bacillales</taxon>
        <taxon>Bacillaceae</taxon>
        <taxon>Gottfriedia</taxon>
    </lineage>
</organism>
<keyword evidence="6" id="KW-0285">Flavoprotein</keyword>
<dbReference type="GO" id="GO:0000166">
    <property type="term" value="F:nucleotide binding"/>
    <property type="evidence" value="ECO:0007669"/>
    <property type="project" value="UniProtKB-KW"/>
</dbReference>
<dbReference type="Gene3D" id="3.20.20.70">
    <property type="entry name" value="Aldolase class I"/>
    <property type="match status" value="1"/>
</dbReference>
<keyword evidence="8" id="KW-0547">Nucleotide-binding</keyword>
<evidence type="ECO:0000256" key="8">
    <source>
        <dbReference type="ARBA" id="ARBA00022741"/>
    </source>
</evidence>
<evidence type="ECO:0000313" key="14">
    <source>
        <dbReference type="Proteomes" id="UP000682134"/>
    </source>
</evidence>
<gene>
    <name evidence="13" type="ORF">J5Y03_15660</name>
</gene>
<dbReference type="Proteomes" id="UP000682134">
    <property type="component" value="Unassembled WGS sequence"/>
</dbReference>
<sequence length="342" mass="37530">MIKFLSVPIIQAPMAGGVSTPKLAAAVSNAGGLGFLAAGYKTANEMKEEIQTIRKLTSFPFGVNVFVPSLDDNQTSKLSQYKKEIQKEADRLNCKINEPRFDDDEWNQKLSVLLKEKVPVISFTFGCPSPEIISNLKDSGSYIMITVTTPEEALIAKNAGADALCVQGIEAGGHRASFHNNPKKDEQYLLQDLLKMVKKLTILPLIAAGGIMNGRDVLDALNLGVTAVQMGTAFLLCPESGTNETYRQALKNPIFKQTAVTRAFTGRPARGLVNQFLTKYDQIAPAAYPHVHHMTKDFRKMAAQKNEPQLMSLWVGTGFKSIREVSASEVVKKIMIEINNLN</sequence>
<comment type="caution">
    <text evidence="13">The sequence shown here is derived from an EMBL/GenBank/DDBJ whole genome shotgun (WGS) entry which is preliminary data.</text>
</comment>
<dbReference type="SUPFAM" id="SSF51412">
    <property type="entry name" value="Inosine monophosphate dehydrogenase (IMPDH)"/>
    <property type="match status" value="1"/>
</dbReference>
<evidence type="ECO:0000256" key="12">
    <source>
        <dbReference type="ARBA" id="ARBA00049401"/>
    </source>
</evidence>
<dbReference type="AlphaFoldDB" id="A0A940NX44"/>
<evidence type="ECO:0000256" key="7">
    <source>
        <dbReference type="ARBA" id="ARBA00022643"/>
    </source>
</evidence>
<evidence type="ECO:0000256" key="2">
    <source>
        <dbReference type="ARBA" id="ARBA00003535"/>
    </source>
</evidence>
<comment type="function">
    <text evidence="2">Nitronate monooxygenase that uses molecular oxygen to catalyze the oxidative denitrification of alkyl nitronates. Acts on propionate 3-nitronate (P3N), the presumed physiological substrate. Probably functions in the detoxification of P3N, a metabolic poison produced by plants and fungi as a defense mechanism.</text>
</comment>
<dbReference type="GO" id="GO:0018580">
    <property type="term" value="F:nitronate monooxygenase activity"/>
    <property type="evidence" value="ECO:0007669"/>
    <property type="project" value="InterPro"/>
</dbReference>
<evidence type="ECO:0000256" key="3">
    <source>
        <dbReference type="ARBA" id="ARBA00009881"/>
    </source>
</evidence>
<keyword evidence="7" id="KW-0288">FMN</keyword>
<comment type="cofactor">
    <cofactor evidence="1">
        <name>FMN</name>
        <dbReference type="ChEBI" id="CHEBI:58210"/>
    </cofactor>
</comment>
<comment type="catalytic activity">
    <reaction evidence="12">
        <text>3 propionate 3-nitronate + 3 O2 + H2O = 3 3-oxopropanoate + 2 nitrate + nitrite + H2O2 + 3 H(+)</text>
        <dbReference type="Rhea" id="RHEA:57332"/>
        <dbReference type="ChEBI" id="CHEBI:15377"/>
        <dbReference type="ChEBI" id="CHEBI:15378"/>
        <dbReference type="ChEBI" id="CHEBI:15379"/>
        <dbReference type="ChEBI" id="CHEBI:16240"/>
        <dbReference type="ChEBI" id="CHEBI:16301"/>
        <dbReference type="ChEBI" id="CHEBI:17632"/>
        <dbReference type="ChEBI" id="CHEBI:33190"/>
        <dbReference type="ChEBI" id="CHEBI:136067"/>
    </reaction>
</comment>
<evidence type="ECO:0000256" key="4">
    <source>
        <dbReference type="ARBA" id="ARBA00013457"/>
    </source>
</evidence>
<evidence type="ECO:0000256" key="10">
    <source>
        <dbReference type="ARBA" id="ARBA00023033"/>
    </source>
</evidence>
<keyword evidence="9" id="KW-0560">Oxidoreductase</keyword>
<dbReference type="InterPro" id="IPR013785">
    <property type="entry name" value="Aldolase_TIM"/>
</dbReference>
<proteinExistence type="inferred from homology"/>
<evidence type="ECO:0000256" key="1">
    <source>
        <dbReference type="ARBA" id="ARBA00001917"/>
    </source>
</evidence>
<dbReference type="FunFam" id="3.20.20.70:FF:000154">
    <property type="entry name" value="Probable nitronate monooxygenase"/>
    <property type="match status" value="1"/>
</dbReference>
<dbReference type="InterPro" id="IPR004136">
    <property type="entry name" value="NMO"/>
</dbReference>
<evidence type="ECO:0000256" key="11">
    <source>
        <dbReference type="ARBA" id="ARBA00031155"/>
    </source>
</evidence>
<dbReference type="Pfam" id="PF03060">
    <property type="entry name" value="NMO"/>
    <property type="match status" value="1"/>
</dbReference>
<keyword evidence="14" id="KW-1185">Reference proteome</keyword>
<keyword evidence="5" id="KW-0216">Detoxification</keyword>
<evidence type="ECO:0000256" key="5">
    <source>
        <dbReference type="ARBA" id="ARBA00022575"/>
    </source>
</evidence>
<dbReference type="RefSeq" id="WP_209406937.1">
    <property type="nucleotide sequence ID" value="NZ_JAGIYQ010000012.1"/>
</dbReference>
<accession>A0A940NX44</accession>
<protein>
    <recommendedName>
        <fullName evidence="4">Probable nitronate monooxygenase</fullName>
    </recommendedName>
    <alternativeName>
        <fullName evidence="11">Propionate 3-nitronate monooxygenase</fullName>
    </alternativeName>
</protein>
<dbReference type="PANTHER" id="PTHR42747">
    <property type="entry name" value="NITRONATE MONOOXYGENASE-RELATED"/>
    <property type="match status" value="1"/>
</dbReference>
<reference evidence="13" key="1">
    <citation type="submission" date="2021-04" db="EMBL/GenBank/DDBJ databases">
        <title>Genome seq and assembly of Bacillus sp.</title>
        <authorList>
            <person name="Chhetri G."/>
        </authorList>
    </citation>
    <scope>NUCLEOTIDE SEQUENCE</scope>
    <source>
        <strain evidence="13">RG28</strain>
    </source>
</reference>